<comment type="catalytic activity">
    <reaction evidence="6">
        <text>ATP + H2O = ADP + phosphate + H(+)</text>
        <dbReference type="Rhea" id="RHEA:13065"/>
        <dbReference type="ChEBI" id="CHEBI:15377"/>
        <dbReference type="ChEBI" id="CHEBI:15378"/>
        <dbReference type="ChEBI" id="CHEBI:30616"/>
        <dbReference type="ChEBI" id="CHEBI:43474"/>
        <dbReference type="ChEBI" id="CHEBI:456216"/>
        <dbReference type="EC" id="3.6.4.13"/>
    </reaction>
</comment>
<dbReference type="Pfam" id="PF24385">
    <property type="entry name" value="DSRM_DHX29"/>
    <property type="match status" value="1"/>
</dbReference>
<evidence type="ECO:0000256" key="4">
    <source>
        <dbReference type="ARBA" id="ARBA00022806"/>
    </source>
</evidence>
<dbReference type="InterPro" id="IPR011709">
    <property type="entry name" value="DEAD-box_helicase_OB_fold"/>
</dbReference>
<reference evidence="10 11" key="1">
    <citation type="journal article" date="2019" name="New Phytol.">
        <title>Comparative genomics reveals unique wood-decay strategies and fruiting body development in the Schizophyllaceae.</title>
        <authorList>
            <person name="Almasi E."/>
            <person name="Sahu N."/>
            <person name="Krizsan K."/>
            <person name="Balint B."/>
            <person name="Kovacs G.M."/>
            <person name="Kiss B."/>
            <person name="Cseklye J."/>
            <person name="Drula E."/>
            <person name="Henrissat B."/>
            <person name="Nagy I."/>
            <person name="Chovatia M."/>
            <person name="Adam C."/>
            <person name="LaButti K."/>
            <person name="Lipzen A."/>
            <person name="Riley R."/>
            <person name="Grigoriev I.V."/>
            <person name="Nagy L.G."/>
        </authorList>
    </citation>
    <scope>NUCLEOTIDE SEQUENCE [LARGE SCALE GENOMIC DNA]</scope>
    <source>
        <strain evidence="10 11">NL-1724</strain>
    </source>
</reference>
<dbReference type="PROSITE" id="PS51192">
    <property type="entry name" value="HELICASE_ATP_BIND_1"/>
    <property type="match status" value="1"/>
</dbReference>
<dbReference type="InterPro" id="IPR001650">
    <property type="entry name" value="Helicase_C-like"/>
</dbReference>
<dbReference type="Gene3D" id="1.20.120.1080">
    <property type="match status" value="1"/>
</dbReference>
<dbReference type="EC" id="3.6.4.13" evidence="1"/>
<dbReference type="GO" id="GO:0005524">
    <property type="term" value="F:ATP binding"/>
    <property type="evidence" value="ECO:0007669"/>
    <property type="project" value="UniProtKB-KW"/>
</dbReference>
<name>A0A550CN95_9AGAR</name>
<dbReference type="InterPro" id="IPR011545">
    <property type="entry name" value="DEAD/DEAH_box_helicase_dom"/>
</dbReference>
<feature type="region of interest" description="Disordered" evidence="7">
    <location>
        <begin position="1362"/>
        <end position="1396"/>
    </location>
</feature>
<dbReference type="SMART" id="SM00490">
    <property type="entry name" value="HELICc"/>
    <property type="match status" value="1"/>
</dbReference>
<feature type="region of interest" description="Disordered" evidence="7">
    <location>
        <begin position="193"/>
        <end position="222"/>
    </location>
</feature>
<dbReference type="SMART" id="SM00487">
    <property type="entry name" value="DEXDc"/>
    <property type="match status" value="1"/>
</dbReference>
<dbReference type="Proteomes" id="UP000320762">
    <property type="component" value="Unassembled WGS sequence"/>
</dbReference>
<feature type="compositionally biased region" description="Low complexity" evidence="7">
    <location>
        <begin position="48"/>
        <end position="60"/>
    </location>
</feature>
<dbReference type="Pfam" id="PF00271">
    <property type="entry name" value="Helicase_C"/>
    <property type="match status" value="1"/>
</dbReference>
<evidence type="ECO:0000259" key="8">
    <source>
        <dbReference type="PROSITE" id="PS51192"/>
    </source>
</evidence>
<dbReference type="Pfam" id="PF21010">
    <property type="entry name" value="HA2_C"/>
    <property type="match status" value="1"/>
</dbReference>
<dbReference type="GO" id="GO:0016787">
    <property type="term" value="F:hydrolase activity"/>
    <property type="evidence" value="ECO:0007669"/>
    <property type="project" value="UniProtKB-KW"/>
</dbReference>
<keyword evidence="3 10" id="KW-0378">Hydrolase</keyword>
<dbReference type="STRING" id="97359.A0A550CN95"/>
<evidence type="ECO:0000256" key="1">
    <source>
        <dbReference type="ARBA" id="ARBA00012552"/>
    </source>
</evidence>
<proteinExistence type="predicted"/>
<dbReference type="SMART" id="SM00847">
    <property type="entry name" value="HA2"/>
    <property type="match status" value="1"/>
</dbReference>
<dbReference type="Gene3D" id="3.40.50.300">
    <property type="entry name" value="P-loop containing nucleotide triphosphate hydrolases"/>
    <property type="match status" value="2"/>
</dbReference>
<evidence type="ECO:0000313" key="11">
    <source>
        <dbReference type="Proteomes" id="UP000320762"/>
    </source>
</evidence>
<dbReference type="Pfam" id="PF04408">
    <property type="entry name" value="WHD_HA2"/>
    <property type="match status" value="1"/>
</dbReference>
<feature type="compositionally biased region" description="Low complexity" evidence="7">
    <location>
        <begin position="1373"/>
        <end position="1385"/>
    </location>
</feature>
<protein>
    <recommendedName>
        <fullName evidence="1">RNA helicase</fullName>
        <ecNumber evidence="1">3.6.4.13</ecNumber>
    </recommendedName>
</protein>
<keyword evidence="2" id="KW-0547">Nucleotide-binding</keyword>
<feature type="region of interest" description="Disordered" evidence="7">
    <location>
        <begin position="1"/>
        <end position="60"/>
    </location>
</feature>
<evidence type="ECO:0000256" key="6">
    <source>
        <dbReference type="ARBA" id="ARBA00047984"/>
    </source>
</evidence>
<dbReference type="GO" id="GO:0003723">
    <property type="term" value="F:RNA binding"/>
    <property type="evidence" value="ECO:0007669"/>
    <property type="project" value="TreeGrafter"/>
</dbReference>
<evidence type="ECO:0000259" key="9">
    <source>
        <dbReference type="PROSITE" id="PS51194"/>
    </source>
</evidence>
<feature type="domain" description="Helicase ATP-binding" evidence="8">
    <location>
        <begin position="595"/>
        <end position="760"/>
    </location>
</feature>
<dbReference type="Pfam" id="PF07717">
    <property type="entry name" value="OB_NTP_bind"/>
    <property type="match status" value="1"/>
</dbReference>
<dbReference type="SUPFAM" id="SSF52540">
    <property type="entry name" value="P-loop containing nucleoside triphosphate hydrolases"/>
    <property type="match status" value="1"/>
</dbReference>
<feature type="domain" description="Helicase C-terminal" evidence="9">
    <location>
        <begin position="832"/>
        <end position="1000"/>
    </location>
</feature>
<feature type="compositionally biased region" description="Basic and acidic residues" evidence="7">
    <location>
        <begin position="193"/>
        <end position="208"/>
    </location>
</feature>
<keyword evidence="5" id="KW-0067">ATP-binding</keyword>
<sequence length="1396" mass="153479">MAGPYSASSLHLRPPAMPPRKGIVKSGNAGNSSKASPITIAGPGGKSGAAAGSSPAVGPVSEAKSLFPPGSKFPLSLLNERCQKNGWDKPIIDTFQRGKGWSFSVRLSRDNKKTHQKDVVKMEPHPAYICPSAIEARHWGATYALYRFCNGIQLNRVLPPGPRDYWNTLAAEHKAVPEHQQWMYADDPFKAKKEVEERQAKATERREAAAQPAEAVEAHRGGSSAIDDHRIPEVVMVGSLRELVEDAVKKGFALHPELQDLSEEGLSDDARVTLQKQLSQIGFNKHQVERAWKFLEKPDLAVSSTNSPLDAAVEYLLLTIPECDLPNRYKHGNASSVPFVTSAHSSSSDLKTRWIQDRAVKEAGFPDHLVCQCLLGDASLGGDWPRLLATLGDRLIDGRNLPSDPEPLIVDEEEATALGADIVASTEETYKTVVLPLFSDPDTKVHIVADQASACPRTDFVPAYITSPNLPPYVRLQLLACLLRFVRSPEARESGLYMGALQAVDGEWVRVQQEGPPSVGDVLKHIQAGPVPNLLKDIETQKSRPARQKKYGNRPQKSSEELRAGLERVHQAEKYKALLKTRERLPAFKARDRFLDLLAKNQVLVVVGKTGSGKTTQLPQFILDALILANQGKDTSIIITQPRRLSAVSVAQRVSVERLDDGSVGYSIRGESTSTRDTKLLFCTTGVILRRLASVEGLRGVTHVVVDEVHERSIDSDFLLRELKDLLAQKMSIKVVLMSATVDHERFVQYFNGAPLLSISGLAHPVTDLYLEDIVPQIDYRPPAPPPSKQNVENVRQQERDKWKQRGLCDAAALAIQVIAESDRIDYALVASVVKHIVRRSDAKPCGILIFLPGVQEIKQCLEAVQREVPHKEADILPLHANLSGDEQARVFAKTSKWKVIAATNVAETSITIDDVVYVVDCGRVKETGYDPATDMSRLQEGWVTRAAAQQRRGRAGRTRPGFCYKLFTRDREARMAPFPMPEIQRVPLESVCLAVKAAREHEDPRAFLAGMISPPNVATMNRAMATLEELGALTREGALTPLGSNMAILPVDVRIAKMLILAALFRCLSPILTVAAILSSKPVFLNPPDQRDEADLARQRFAIYGSDLLASVLAYDECMRLRSSGKTQREIVEFCKQNFISPTTVREITTLRLEFHNALSSMGFIPPSLPPTAPALNAYSTHTNLLKGIALAGLYPRVARVRAPRAKFDAVAAGAVQRDAAAREFAFFDMRDERVWLHPGSTLFGEARWAAPFAAYFSRVKTGKVYVREVTEAPTYALLLFGGHVSVDAVRGALTVGDRDREGFIRLKAWARIGVLVNHLRRLLDARLLLCVEDTSQMQAGPDDAVLNAMLSLLANDGRDPKDARPFDVQYLSPAPSSSLATASRRPEASAGKGR</sequence>
<evidence type="ECO:0000256" key="7">
    <source>
        <dbReference type="SAM" id="MobiDB-lite"/>
    </source>
</evidence>
<dbReference type="InterPro" id="IPR014001">
    <property type="entry name" value="Helicase_ATP-bd"/>
</dbReference>
<comment type="caution">
    <text evidence="10">The sequence shown here is derived from an EMBL/GenBank/DDBJ whole genome shotgun (WGS) entry which is preliminary data.</text>
</comment>
<dbReference type="PANTHER" id="PTHR18934:SF267">
    <property type="entry name" value="ATP-DEPENDENT RNA HELICASE YLR419W-RELATED"/>
    <property type="match status" value="1"/>
</dbReference>
<dbReference type="InterPro" id="IPR007502">
    <property type="entry name" value="Helicase-assoc_dom"/>
</dbReference>
<feature type="region of interest" description="Disordered" evidence="7">
    <location>
        <begin position="534"/>
        <end position="563"/>
    </location>
</feature>
<dbReference type="OrthoDB" id="5600252at2759"/>
<dbReference type="CDD" id="cd18791">
    <property type="entry name" value="SF2_C_RHA"/>
    <property type="match status" value="1"/>
</dbReference>
<organism evidence="10 11">
    <name type="scientific">Schizophyllum amplum</name>
    <dbReference type="NCBI Taxonomy" id="97359"/>
    <lineage>
        <taxon>Eukaryota</taxon>
        <taxon>Fungi</taxon>
        <taxon>Dikarya</taxon>
        <taxon>Basidiomycota</taxon>
        <taxon>Agaricomycotina</taxon>
        <taxon>Agaricomycetes</taxon>
        <taxon>Agaricomycetidae</taxon>
        <taxon>Agaricales</taxon>
        <taxon>Schizophyllaceae</taxon>
        <taxon>Schizophyllum</taxon>
    </lineage>
</organism>
<evidence type="ECO:0000256" key="5">
    <source>
        <dbReference type="ARBA" id="ARBA00022840"/>
    </source>
</evidence>
<dbReference type="FunFam" id="3.40.50.300:FF:000500">
    <property type="entry name" value="ATP-dependent RNA helicase DHX29"/>
    <property type="match status" value="1"/>
</dbReference>
<dbReference type="InterPro" id="IPR048333">
    <property type="entry name" value="HA2_WH"/>
</dbReference>
<dbReference type="InterPro" id="IPR027417">
    <property type="entry name" value="P-loop_NTPase"/>
</dbReference>
<dbReference type="InterPro" id="IPR056328">
    <property type="entry name" value="DSRM_DHX29"/>
</dbReference>
<evidence type="ECO:0000256" key="2">
    <source>
        <dbReference type="ARBA" id="ARBA00022741"/>
    </source>
</evidence>
<gene>
    <name evidence="10" type="ORF">BD626DRAFT_556199</name>
</gene>
<accession>A0A550CN95</accession>
<dbReference type="EMBL" id="VDMD01000004">
    <property type="protein sequence ID" value="TRM66280.1"/>
    <property type="molecule type" value="Genomic_DNA"/>
</dbReference>
<evidence type="ECO:0000256" key="3">
    <source>
        <dbReference type="ARBA" id="ARBA00022801"/>
    </source>
</evidence>
<dbReference type="PROSITE" id="PS51194">
    <property type="entry name" value="HELICASE_CTER"/>
    <property type="match status" value="1"/>
</dbReference>
<dbReference type="GO" id="GO:0003724">
    <property type="term" value="F:RNA helicase activity"/>
    <property type="evidence" value="ECO:0007669"/>
    <property type="project" value="UniProtKB-EC"/>
</dbReference>
<dbReference type="Pfam" id="PF00270">
    <property type="entry name" value="DEAD"/>
    <property type="match status" value="1"/>
</dbReference>
<evidence type="ECO:0000313" key="10">
    <source>
        <dbReference type="EMBL" id="TRM66280.1"/>
    </source>
</evidence>
<dbReference type="CDD" id="cd17917">
    <property type="entry name" value="DEXHc_RHA-like"/>
    <property type="match status" value="1"/>
</dbReference>
<dbReference type="PANTHER" id="PTHR18934">
    <property type="entry name" value="ATP-DEPENDENT RNA HELICASE"/>
    <property type="match status" value="1"/>
</dbReference>
<dbReference type="FunFam" id="1.20.120.1080:FF:000002">
    <property type="entry name" value="Putative ATP-dependent RNA helicase DHX36"/>
    <property type="match status" value="1"/>
</dbReference>
<keyword evidence="11" id="KW-1185">Reference proteome</keyword>
<keyword evidence="4" id="KW-0347">Helicase</keyword>